<protein>
    <submittedName>
        <fullName evidence="2">Uncharacterized protein</fullName>
    </submittedName>
</protein>
<accession>A0A9Q1G2K5</accession>
<organism evidence="2 3">
    <name type="scientific">Synaphobranchus kaupii</name>
    <name type="common">Kaup's arrowtooth eel</name>
    <dbReference type="NCBI Taxonomy" id="118154"/>
    <lineage>
        <taxon>Eukaryota</taxon>
        <taxon>Metazoa</taxon>
        <taxon>Chordata</taxon>
        <taxon>Craniata</taxon>
        <taxon>Vertebrata</taxon>
        <taxon>Euteleostomi</taxon>
        <taxon>Actinopterygii</taxon>
        <taxon>Neopterygii</taxon>
        <taxon>Teleostei</taxon>
        <taxon>Anguilliformes</taxon>
        <taxon>Synaphobranchidae</taxon>
        <taxon>Synaphobranchus</taxon>
    </lineage>
</organism>
<keyword evidence="3" id="KW-1185">Reference proteome</keyword>
<feature type="region of interest" description="Disordered" evidence="1">
    <location>
        <begin position="73"/>
        <end position="100"/>
    </location>
</feature>
<comment type="caution">
    <text evidence="2">The sequence shown here is derived from an EMBL/GenBank/DDBJ whole genome shotgun (WGS) entry which is preliminary data.</text>
</comment>
<dbReference type="Proteomes" id="UP001152622">
    <property type="component" value="Chromosome 2"/>
</dbReference>
<evidence type="ECO:0000313" key="3">
    <source>
        <dbReference type="Proteomes" id="UP001152622"/>
    </source>
</evidence>
<dbReference type="EMBL" id="JAINUF010000002">
    <property type="protein sequence ID" value="KAJ8374215.1"/>
    <property type="molecule type" value="Genomic_DNA"/>
</dbReference>
<evidence type="ECO:0000313" key="2">
    <source>
        <dbReference type="EMBL" id="KAJ8374215.1"/>
    </source>
</evidence>
<evidence type="ECO:0000256" key="1">
    <source>
        <dbReference type="SAM" id="MobiDB-lite"/>
    </source>
</evidence>
<sequence length="154" mass="16387">MYTQVRCPYGAMSCTLPRGTMRVVRATGPGFPACPGRACFPSLQRAVRAAAERELKSSAVHVTVWRSREIYPPASVSGANGVSPKRHPSGGSSSDAPARPVLIFPRAPMEAEEAFPHEPFPSSQAAYAGRGPLTPPSAFCFARFIPPPPPAHCD</sequence>
<gene>
    <name evidence="2" type="ORF">SKAU_G00047950</name>
</gene>
<reference evidence="2" key="1">
    <citation type="journal article" date="2023" name="Science">
        <title>Genome structures resolve the early diversification of teleost fishes.</title>
        <authorList>
            <person name="Parey E."/>
            <person name="Louis A."/>
            <person name="Montfort J."/>
            <person name="Bouchez O."/>
            <person name="Roques C."/>
            <person name="Iampietro C."/>
            <person name="Lluch J."/>
            <person name="Castinel A."/>
            <person name="Donnadieu C."/>
            <person name="Desvignes T."/>
            <person name="Floi Bucao C."/>
            <person name="Jouanno E."/>
            <person name="Wen M."/>
            <person name="Mejri S."/>
            <person name="Dirks R."/>
            <person name="Jansen H."/>
            <person name="Henkel C."/>
            <person name="Chen W.J."/>
            <person name="Zahm M."/>
            <person name="Cabau C."/>
            <person name="Klopp C."/>
            <person name="Thompson A.W."/>
            <person name="Robinson-Rechavi M."/>
            <person name="Braasch I."/>
            <person name="Lecointre G."/>
            <person name="Bobe J."/>
            <person name="Postlethwait J.H."/>
            <person name="Berthelot C."/>
            <person name="Roest Crollius H."/>
            <person name="Guiguen Y."/>
        </authorList>
    </citation>
    <scope>NUCLEOTIDE SEQUENCE</scope>
    <source>
        <strain evidence="2">WJC10195</strain>
    </source>
</reference>
<proteinExistence type="predicted"/>
<dbReference type="AlphaFoldDB" id="A0A9Q1G2K5"/>
<name>A0A9Q1G2K5_SYNKA</name>